<evidence type="ECO:0000313" key="2">
    <source>
        <dbReference type="EMBL" id="APX12850.1"/>
    </source>
</evidence>
<feature type="transmembrane region" description="Helical" evidence="1">
    <location>
        <begin position="6"/>
        <end position="23"/>
    </location>
</feature>
<sequence length="98" mass="10277">MILTGIIGMGVIVAFAWVLPPYLKRAMPLPDFLFGMVCTIVIIGIAAVLVLLIQAAGLPLPILGPSRETGFANALLSLSMPGVGVLVIRLAQLRGTRP</sequence>
<gene>
    <name evidence="2" type="ORF">BWR18_15000</name>
</gene>
<dbReference type="KEGG" id="tom:BWR18_15000"/>
<feature type="transmembrane region" description="Helical" evidence="1">
    <location>
        <begin position="70"/>
        <end position="91"/>
    </location>
</feature>
<keyword evidence="3" id="KW-1185">Reference proteome</keyword>
<dbReference type="STRING" id="299262.BWR18_15000"/>
<keyword evidence="1" id="KW-0472">Membrane</keyword>
<dbReference type="RefSeq" id="WP_076629273.1">
    <property type="nucleotide sequence ID" value="NZ_CP019312.1"/>
</dbReference>
<keyword evidence="1" id="KW-0812">Transmembrane</keyword>
<protein>
    <submittedName>
        <fullName evidence="2">Uncharacterized protein</fullName>
    </submittedName>
</protein>
<keyword evidence="1" id="KW-1133">Transmembrane helix</keyword>
<name>A0A1P8MXP3_9RHOB</name>
<dbReference type="AlphaFoldDB" id="A0A1P8MXP3"/>
<dbReference type="EMBL" id="CP019312">
    <property type="protein sequence ID" value="APX12850.1"/>
    <property type="molecule type" value="Genomic_DNA"/>
</dbReference>
<reference evidence="2 3" key="1">
    <citation type="submission" date="2017-01" db="EMBL/GenBank/DDBJ databases">
        <title>Complete genome of Tateyamaria omphalii DOK1-4 isolated from seawater in Dokdo.</title>
        <authorList>
            <person name="Kim J.H."/>
            <person name="Chi W.-J."/>
        </authorList>
    </citation>
    <scope>NUCLEOTIDE SEQUENCE [LARGE SCALE GENOMIC DNA]</scope>
    <source>
        <strain evidence="2 3">DOK1-4</strain>
    </source>
</reference>
<accession>A0A1P8MXP3</accession>
<evidence type="ECO:0000313" key="3">
    <source>
        <dbReference type="Proteomes" id="UP000186336"/>
    </source>
</evidence>
<proteinExistence type="predicted"/>
<evidence type="ECO:0000256" key="1">
    <source>
        <dbReference type="SAM" id="Phobius"/>
    </source>
</evidence>
<feature type="transmembrane region" description="Helical" evidence="1">
    <location>
        <begin position="32"/>
        <end position="58"/>
    </location>
</feature>
<organism evidence="2 3">
    <name type="scientific">Tateyamaria omphalii</name>
    <dbReference type="NCBI Taxonomy" id="299262"/>
    <lineage>
        <taxon>Bacteria</taxon>
        <taxon>Pseudomonadati</taxon>
        <taxon>Pseudomonadota</taxon>
        <taxon>Alphaproteobacteria</taxon>
        <taxon>Rhodobacterales</taxon>
        <taxon>Roseobacteraceae</taxon>
        <taxon>Tateyamaria</taxon>
    </lineage>
</organism>
<dbReference type="Proteomes" id="UP000186336">
    <property type="component" value="Chromosome"/>
</dbReference>
<dbReference type="OrthoDB" id="7859554at2"/>